<dbReference type="EMBL" id="CAJZBQ010000005">
    <property type="protein sequence ID" value="CAG9311762.1"/>
    <property type="molecule type" value="Genomic_DNA"/>
</dbReference>
<comment type="caution">
    <text evidence="2">The sequence shown here is derived from an EMBL/GenBank/DDBJ whole genome shotgun (WGS) entry which is preliminary data.</text>
</comment>
<name>A0AAU9IC53_9CILI</name>
<feature type="compositionally biased region" description="Low complexity" evidence="1">
    <location>
        <begin position="271"/>
        <end position="282"/>
    </location>
</feature>
<feature type="compositionally biased region" description="Low complexity" evidence="1">
    <location>
        <begin position="295"/>
        <end position="307"/>
    </location>
</feature>
<keyword evidence="3" id="KW-1185">Reference proteome</keyword>
<reference evidence="2" key="1">
    <citation type="submission" date="2021-09" db="EMBL/GenBank/DDBJ databases">
        <authorList>
            <consortium name="AG Swart"/>
            <person name="Singh M."/>
            <person name="Singh A."/>
            <person name="Seah K."/>
            <person name="Emmerich C."/>
        </authorList>
    </citation>
    <scope>NUCLEOTIDE SEQUENCE</scope>
    <source>
        <strain evidence="2">ATCC30299</strain>
    </source>
</reference>
<protein>
    <submittedName>
        <fullName evidence="2">Uncharacterized protein</fullName>
    </submittedName>
</protein>
<evidence type="ECO:0000313" key="3">
    <source>
        <dbReference type="Proteomes" id="UP001162131"/>
    </source>
</evidence>
<sequence>MDSTHHCNFEQCHDPSKCVCSCEGQTTYLCKKHIEAHRSSKPDANHQLIWLIIDPDNSVRNNLRNYFQKNIGALRDLETSIIDRLETESKKLKEDTDKTVSFISEIKEKYQKIDQEIQNTVEIPAVGLTLAQRLLSLAPDTIWESIENLKNTGELVSTDRAFEIAHFYVLRYCQRPVKQILDHMIELNKCNIVYGRRQTLRQERLQNLDRELTLFKKKISQLNEENLKFVKAHNEKPNIESNKSEKVSAKSEKTWAQDMLEFYQDNSSVPTNSSQTQSTISQFDAHSTISDVDSRSTISDARSSSSDLHLHTNNSNNSR</sequence>
<gene>
    <name evidence="2" type="ORF">BSTOLATCC_MIC5022</name>
</gene>
<evidence type="ECO:0000256" key="1">
    <source>
        <dbReference type="SAM" id="MobiDB-lite"/>
    </source>
</evidence>
<feature type="region of interest" description="Disordered" evidence="1">
    <location>
        <begin position="266"/>
        <end position="319"/>
    </location>
</feature>
<dbReference type="Proteomes" id="UP001162131">
    <property type="component" value="Unassembled WGS sequence"/>
</dbReference>
<proteinExistence type="predicted"/>
<evidence type="ECO:0000313" key="2">
    <source>
        <dbReference type="EMBL" id="CAG9311762.1"/>
    </source>
</evidence>
<organism evidence="2 3">
    <name type="scientific">Blepharisma stoltei</name>
    <dbReference type="NCBI Taxonomy" id="1481888"/>
    <lineage>
        <taxon>Eukaryota</taxon>
        <taxon>Sar</taxon>
        <taxon>Alveolata</taxon>
        <taxon>Ciliophora</taxon>
        <taxon>Postciliodesmatophora</taxon>
        <taxon>Heterotrichea</taxon>
        <taxon>Heterotrichida</taxon>
        <taxon>Blepharismidae</taxon>
        <taxon>Blepharisma</taxon>
    </lineage>
</organism>
<accession>A0AAU9IC53</accession>
<dbReference type="AlphaFoldDB" id="A0AAU9IC53"/>